<dbReference type="GO" id="GO:0008320">
    <property type="term" value="F:protein transmembrane transporter activity"/>
    <property type="evidence" value="ECO:0007669"/>
    <property type="project" value="InterPro"/>
</dbReference>
<proteinExistence type="evidence at transcript level"/>
<sequence length="248" mass="27442">MDVHGLSRGCTVLRTIGTAIPFQCCCTHLTHHHRQRIAFALPSHFTPKSPPLGALKSEATTLSCPSPASSSRLVCMHGSRRRIKYHHHPHPLLFLVAAGANPYGPKEGDPREDEDEAGLKVKAETRAPRTPDNAENFQQIPAVSASALETVRVKEKEQRDWKEEESTRRKGEEEEKVEKDEFWRGVLEETARIEWPPFQKVLGTTGVVLAVMVGSSAVLLTVNAILAEISDEIFNGIGVQDILWGVSK</sequence>
<evidence type="ECO:0000256" key="7">
    <source>
        <dbReference type="ARBA" id="ARBA00023010"/>
    </source>
</evidence>
<comment type="similarity">
    <text evidence="2">Belongs to the SecE/SEC61-gamma family.</text>
</comment>
<evidence type="ECO:0000256" key="4">
    <source>
        <dbReference type="ARBA" id="ARBA00022692"/>
    </source>
</evidence>
<name>D5AAM8_PICSI</name>
<evidence type="ECO:0008006" key="11">
    <source>
        <dbReference type="Google" id="ProtNLM"/>
    </source>
</evidence>
<evidence type="ECO:0000256" key="1">
    <source>
        <dbReference type="ARBA" id="ARBA00004370"/>
    </source>
</evidence>
<dbReference type="NCBIfam" id="TIGR00964">
    <property type="entry name" value="secE_bact"/>
    <property type="match status" value="1"/>
</dbReference>
<dbReference type="GO" id="GO:0006886">
    <property type="term" value="P:intracellular protein transport"/>
    <property type="evidence" value="ECO:0007669"/>
    <property type="project" value="InterPro"/>
</dbReference>
<feature type="region of interest" description="Disordered" evidence="9">
    <location>
        <begin position="155"/>
        <end position="175"/>
    </location>
</feature>
<evidence type="ECO:0000256" key="6">
    <source>
        <dbReference type="ARBA" id="ARBA00022989"/>
    </source>
</evidence>
<dbReference type="GO" id="GO:0009306">
    <property type="term" value="P:protein secretion"/>
    <property type="evidence" value="ECO:0007669"/>
    <property type="project" value="InterPro"/>
</dbReference>
<evidence type="ECO:0000313" key="10">
    <source>
        <dbReference type="EMBL" id="ADE76597.1"/>
    </source>
</evidence>
<dbReference type="InterPro" id="IPR038379">
    <property type="entry name" value="SecE_sf"/>
</dbReference>
<keyword evidence="3" id="KW-0813">Transport</keyword>
<dbReference type="AlphaFoldDB" id="D5AAM8"/>
<keyword evidence="6" id="KW-1133">Transmembrane helix</keyword>
<protein>
    <recommendedName>
        <fullName evidence="11">Preprotein translocase subunit SECE1</fullName>
    </recommendedName>
</protein>
<evidence type="ECO:0000256" key="9">
    <source>
        <dbReference type="SAM" id="MobiDB-lite"/>
    </source>
</evidence>
<dbReference type="GO" id="GO:0009535">
    <property type="term" value="C:chloroplast thylakoid membrane"/>
    <property type="evidence" value="ECO:0007669"/>
    <property type="project" value="TreeGrafter"/>
</dbReference>
<dbReference type="HAMAP" id="MF_00422">
    <property type="entry name" value="SecE"/>
    <property type="match status" value="1"/>
</dbReference>
<evidence type="ECO:0000256" key="2">
    <source>
        <dbReference type="ARBA" id="ARBA00008274"/>
    </source>
</evidence>
<dbReference type="PANTHER" id="PTHR37240">
    <property type="entry name" value="PREPROTEIN TRANSLOCASE SUBUNIT SECE1"/>
    <property type="match status" value="1"/>
</dbReference>
<dbReference type="PANTHER" id="PTHR37240:SF1">
    <property type="entry name" value="PREPROTEIN TRANSLOCASE SUBUNIT SECE1"/>
    <property type="match status" value="1"/>
</dbReference>
<evidence type="ECO:0000256" key="3">
    <source>
        <dbReference type="ARBA" id="ARBA00022448"/>
    </source>
</evidence>
<keyword evidence="7" id="KW-0811">Translocation</keyword>
<keyword evidence="8" id="KW-0472">Membrane</keyword>
<accession>D5AAM8</accession>
<keyword evidence="5" id="KW-0653">Protein transport</keyword>
<dbReference type="InterPro" id="IPR005807">
    <property type="entry name" value="SecE_bac"/>
</dbReference>
<dbReference type="Pfam" id="PF00584">
    <property type="entry name" value="SecE"/>
    <property type="match status" value="1"/>
</dbReference>
<dbReference type="EMBL" id="BT123268">
    <property type="protein sequence ID" value="ADE76597.1"/>
    <property type="molecule type" value="mRNA"/>
</dbReference>
<dbReference type="InterPro" id="IPR055330">
    <property type="entry name" value="SECE1-like"/>
</dbReference>
<dbReference type="Gene3D" id="1.20.5.1030">
    <property type="entry name" value="Preprotein translocase secy subunit"/>
    <property type="match status" value="1"/>
</dbReference>
<organism evidence="10">
    <name type="scientific">Picea sitchensis</name>
    <name type="common">Sitka spruce</name>
    <name type="synonym">Pinus sitchensis</name>
    <dbReference type="NCBI Taxonomy" id="3332"/>
    <lineage>
        <taxon>Eukaryota</taxon>
        <taxon>Viridiplantae</taxon>
        <taxon>Streptophyta</taxon>
        <taxon>Embryophyta</taxon>
        <taxon>Tracheophyta</taxon>
        <taxon>Spermatophyta</taxon>
        <taxon>Pinopsida</taxon>
        <taxon>Pinidae</taxon>
        <taxon>Conifers I</taxon>
        <taxon>Pinales</taxon>
        <taxon>Pinaceae</taxon>
        <taxon>Picea</taxon>
    </lineage>
</organism>
<comment type="subcellular location">
    <subcellularLocation>
        <location evidence="1">Membrane</location>
    </subcellularLocation>
</comment>
<evidence type="ECO:0000256" key="8">
    <source>
        <dbReference type="ARBA" id="ARBA00023136"/>
    </source>
</evidence>
<evidence type="ECO:0000256" key="5">
    <source>
        <dbReference type="ARBA" id="ARBA00022927"/>
    </source>
</evidence>
<reference evidence="10" key="1">
    <citation type="submission" date="2010-04" db="EMBL/GenBank/DDBJ databases">
        <authorList>
            <person name="Reid K.E."/>
            <person name="Liao N."/>
            <person name="Chan S."/>
            <person name="Docking R."/>
            <person name="Taylor G."/>
            <person name="Moore R."/>
            <person name="Mayo M."/>
            <person name="Munro S."/>
            <person name="King J."/>
            <person name="Yanchuk A."/>
            <person name="Holt R."/>
            <person name="Jones S."/>
            <person name="Marra M."/>
            <person name="Ritland C.E."/>
            <person name="Ritland K."/>
            <person name="Bohlmann J."/>
        </authorList>
    </citation>
    <scope>NUCLEOTIDE SEQUENCE</scope>
    <source>
        <tissue evidence="10">Bud</tissue>
    </source>
</reference>
<dbReference type="GO" id="GO:0006605">
    <property type="term" value="P:protein targeting"/>
    <property type="evidence" value="ECO:0007669"/>
    <property type="project" value="InterPro"/>
</dbReference>
<keyword evidence="4" id="KW-0812">Transmembrane</keyword>
<dbReference type="InterPro" id="IPR001901">
    <property type="entry name" value="Translocase_SecE/Sec61-g"/>
</dbReference>